<dbReference type="SMART" id="SM00670">
    <property type="entry name" value="PINc"/>
    <property type="match status" value="1"/>
</dbReference>
<feature type="domain" description="PIN" evidence="2">
    <location>
        <begin position="1"/>
        <end position="133"/>
    </location>
</feature>
<evidence type="ECO:0000259" key="2">
    <source>
        <dbReference type="SMART" id="SM00670"/>
    </source>
</evidence>
<dbReference type="PANTHER" id="PTHR35901">
    <property type="entry name" value="RIBONUCLEASE VAPC3"/>
    <property type="match status" value="1"/>
</dbReference>
<evidence type="ECO:0000256" key="1">
    <source>
        <dbReference type="ARBA" id="ARBA00022842"/>
    </source>
</evidence>
<dbReference type="InterPro" id="IPR051619">
    <property type="entry name" value="TypeII_TA_RNase_PINc/VapC"/>
</dbReference>
<sequence>MRLVIDTSVIIKGMIAPRRRKQGALLDEQLRLHKTAASILDRVYARNAELIIPTVAIVEIAAVSSRLTGKSEYGKEVALFVRSISQIITERTILGESIDIAAEAGTSGFDSVFIACARVTQSLLVTDDKKMHEAALALGVQSKLLREM</sequence>
<reference evidence="3 4" key="1">
    <citation type="journal article" date="2016" name="Nat. Commun.">
        <title>Thousands of microbial genomes shed light on interconnected biogeochemical processes in an aquifer system.</title>
        <authorList>
            <person name="Anantharaman K."/>
            <person name="Brown C.T."/>
            <person name="Hug L.A."/>
            <person name="Sharon I."/>
            <person name="Castelle C.J."/>
            <person name="Probst A.J."/>
            <person name="Thomas B.C."/>
            <person name="Singh A."/>
            <person name="Wilkins M.J."/>
            <person name="Karaoz U."/>
            <person name="Brodie E.L."/>
            <person name="Williams K.H."/>
            <person name="Hubbard S.S."/>
            <person name="Banfield J.F."/>
        </authorList>
    </citation>
    <scope>NUCLEOTIDE SEQUENCE [LARGE SCALE GENOMIC DNA]</scope>
</reference>
<evidence type="ECO:0000313" key="4">
    <source>
        <dbReference type="Proteomes" id="UP000176996"/>
    </source>
</evidence>
<accession>A0A1F6BWP7</accession>
<dbReference type="Pfam" id="PF01850">
    <property type="entry name" value="PIN"/>
    <property type="match status" value="1"/>
</dbReference>
<dbReference type="SUPFAM" id="SSF88723">
    <property type="entry name" value="PIN domain-like"/>
    <property type="match status" value="1"/>
</dbReference>
<evidence type="ECO:0000313" key="3">
    <source>
        <dbReference type="EMBL" id="OGG41248.1"/>
    </source>
</evidence>
<dbReference type="Proteomes" id="UP000176996">
    <property type="component" value="Unassembled WGS sequence"/>
</dbReference>
<dbReference type="CDD" id="cd09873">
    <property type="entry name" value="PIN_Pae0151-like"/>
    <property type="match status" value="1"/>
</dbReference>
<dbReference type="PANTHER" id="PTHR35901:SF1">
    <property type="entry name" value="EXONUCLEASE VAPC9"/>
    <property type="match status" value="1"/>
</dbReference>
<dbReference type="InterPro" id="IPR002716">
    <property type="entry name" value="PIN_dom"/>
</dbReference>
<organism evidence="3 4">
    <name type="scientific">Candidatus Jorgensenbacteria bacterium RIFCSPLOWO2_01_FULL_45_25b</name>
    <dbReference type="NCBI Taxonomy" id="1798471"/>
    <lineage>
        <taxon>Bacteria</taxon>
        <taxon>Candidatus Joergenseniibacteriota</taxon>
    </lineage>
</organism>
<dbReference type="InterPro" id="IPR044153">
    <property type="entry name" value="PIN_Pae0151-like"/>
</dbReference>
<comment type="caution">
    <text evidence="3">The sequence shown here is derived from an EMBL/GenBank/DDBJ whole genome shotgun (WGS) entry which is preliminary data.</text>
</comment>
<dbReference type="AlphaFoldDB" id="A0A1F6BWP7"/>
<dbReference type="InterPro" id="IPR029060">
    <property type="entry name" value="PIN-like_dom_sf"/>
</dbReference>
<protein>
    <recommendedName>
        <fullName evidence="2">PIN domain-containing protein</fullName>
    </recommendedName>
</protein>
<gene>
    <name evidence="3" type="ORF">A3A21_03690</name>
</gene>
<dbReference type="Gene3D" id="3.40.50.1010">
    <property type="entry name" value="5'-nuclease"/>
    <property type="match status" value="1"/>
</dbReference>
<keyword evidence="1" id="KW-0460">Magnesium</keyword>
<dbReference type="EMBL" id="MFKK01000014">
    <property type="protein sequence ID" value="OGG41248.1"/>
    <property type="molecule type" value="Genomic_DNA"/>
</dbReference>
<name>A0A1F6BWP7_9BACT</name>
<proteinExistence type="predicted"/>